<gene>
    <name evidence="3" type="ORF">SPLIT_LOCUS194</name>
</gene>
<reference evidence="3" key="1">
    <citation type="submission" date="2022-02" db="EMBL/GenBank/DDBJ databases">
        <authorList>
            <person name="King R."/>
        </authorList>
    </citation>
    <scope>NUCLEOTIDE SEQUENCE</scope>
</reference>
<name>A0A9P0MXF9_SPOLI</name>
<feature type="compositionally biased region" description="Low complexity" evidence="1">
    <location>
        <begin position="216"/>
        <end position="255"/>
    </location>
</feature>
<proteinExistence type="predicted"/>
<feature type="region of interest" description="Disordered" evidence="1">
    <location>
        <begin position="203"/>
        <end position="362"/>
    </location>
</feature>
<evidence type="ECO:0000313" key="3">
    <source>
        <dbReference type="EMBL" id="CAH1634832.1"/>
    </source>
</evidence>
<feature type="compositionally biased region" description="Acidic residues" evidence="1">
    <location>
        <begin position="270"/>
        <end position="280"/>
    </location>
</feature>
<evidence type="ECO:0000313" key="4">
    <source>
        <dbReference type="Proteomes" id="UP001153321"/>
    </source>
</evidence>
<dbReference type="EMBL" id="LR824532">
    <property type="protein sequence ID" value="CAH1634832.1"/>
    <property type="molecule type" value="Genomic_DNA"/>
</dbReference>
<feature type="compositionally biased region" description="Pro residues" evidence="1">
    <location>
        <begin position="353"/>
        <end position="362"/>
    </location>
</feature>
<evidence type="ECO:0000256" key="1">
    <source>
        <dbReference type="SAM" id="MobiDB-lite"/>
    </source>
</evidence>
<protein>
    <submittedName>
        <fullName evidence="3">Uncharacterized protein</fullName>
    </submittedName>
</protein>
<dbReference type="AlphaFoldDB" id="A0A9P0MXF9"/>
<dbReference type="Proteomes" id="UP001153321">
    <property type="component" value="Chromosome 1"/>
</dbReference>
<accession>A0A9P0MXF9</accession>
<evidence type="ECO:0000256" key="2">
    <source>
        <dbReference type="SAM" id="SignalP"/>
    </source>
</evidence>
<keyword evidence="4" id="KW-1185">Reference proteome</keyword>
<feature type="chain" id="PRO_5040363377" evidence="2">
    <location>
        <begin position="32"/>
        <end position="362"/>
    </location>
</feature>
<keyword evidence="2" id="KW-0732">Signal</keyword>
<organism evidence="3 4">
    <name type="scientific">Spodoptera littoralis</name>
    <name type="common">Egyptian cotton leafworm</name>
    <dbReference type="NCBI Taxonomy" id="7109"/>
    <lineage>
        <taxon>Eukaryota</taxon>
        <taxon>Metazoa</taxon>
        <taxon>Ecdysozoa</taxon>
        <taxon>Arthropoda</taxon>
        <taxon>Hexapoda</taxon>
        <taxon>Insecta</taxon>
        <taxon>Pterygota</taxon>
        <taxon>Neoptera</taxon>
        <taxon>Endopterygota</taxon>
        <taxon>Lepidoptera</taxon>
        <taxon>Glossata</taxon>
        <taxon>Ditrysia</taxon>
        <taxon>Noctuoidea</taxon>
        <taxon>Noctuidae</taxon>
        <taxon>Amphipyrinae</taxon>
        <taxon>Spodoptera</taxon>
    </lineage>
</organism>
<feature type="compositionally biased region" description="Low complexity" evidence="1">
    <location>
        <begin position="281"/>
        <end position="307"/>
    </location>
</feature>
<feature type="signal peptide" evidence="2">
    <location>
        <begin position="1"/>
        <end position="31"/>
    </location>
</feature>
<sequence length="362" mass="38650">MEALLARARTRSCTTVLIVLVAVIALGLHQSAPKTGWLDRLVQYHKERFINELRKVKSYTPNTASTTIESTPFNATLLPRPAGFVDSGEWNFDSVMRLMIMLKSSEAAKPTLRTLRRMLQPTRRIMMSMKESMQKFPGLNAESNDIYYEIEYTSQEDSVPAPESPPEDQVVVVVSNPVEARLPSTRISVQLLREILIARARAARQMPPTKPPVIPWKPMKSTTTTAKSASQASSSAPGESTPQPEGESSPGGESESTPEGEGEAGSIPEGEAESPPEGEGEANSPPEGEGEANSPPEGEGEANSPPEGEGEPNSPPEGEGEPNSPPEGEGEPNSPPEGEGEPNSPPEGEGEPNSPPEGEPGT</sequence>